<name>A0AC34QNN4_9BILA</name>
<dbReference type="WBParaSite" id="JU765_v2.g17733.t1">
    <property type="protein sequence ID" value="JU765_v2.g17733.t1"/>
    <property type="gene ID" value="JU765_v2.g17733"/>
</dbReference>
<sequence>MLKNGADDKILQFIDYANILLDMNSEMPESTSSVSVSHASNVDIESLVKAQDLVTKDIDDNVTGAADVITASQRQLNEDVFTVAEKLTPEELKKELEPHPTEIVTRVPGIFVGTNGLKRMALAATMLTVLIMCVGTYLAIAFATEWKFEINF</sequence>
<proteinExistence type="predicted"/>
<evidence type="ECO:0000313" key="1">
    <source>
        <dbReference type="Proteomes" id="UP000887576"/>
    </source>
</evidence>
<protein>
    <submittedName>
        <fullName evidence="2">Uncharacterized protein</fullName>
    </submittedName>
</protein>
<dbReference type="Proteomes" id="UP000887576">
    <property type="component" value="Unplaced"/>
</dbReference>
<evidence type="ECO:0000313" key="2">
    <source>
        <dbReference type="WBParaSite" id="JU765_v2.g17733.t1"/>
    </source>
</evidence>
<reference evidence="2" key="1">
    <citation type="submission" date="2022-11" db="UniProtKB">
        <authorList>
            <consortium name="WormBaseParasite"/>
        </authorList>
    </citation>
    <scope>IDENTIFICATION</scope>
</reference>
<organism evidence="1 2">
    <name type="scientific">Panagrolaimus sp. JU765</name>
    <dbReference type="NCBI Taxonomy" id="591449"/>
    <lineage>
        <taxon>Eukaryota</taxon>
        <taxon>Metazoa</taxon>
        <taxon>Ecdysozoa</taxon>
        <taxon>Nematoda</taxon>
        <taxon>Chromadorea</taxon>
        <taxon>Rhabditida</taxon>
        <taxon>Tylenchina</taxon>
        <taxon>Panagrolaimomorpha</taxon>
        <taxon>Panagrolaimoidea</taxon>
        <taxon>Panagrolaimidae</taxon>
        <taxon>Panagrolaimus</taxon>
    </lineage>
</organism>
<accession>A0AC34QNN4</accession>